<protein>
    <submittedName>
        <fullName evidence="1">Uncharacterized protein</fullName>
    </submittedName>
</protein>
<evidence type="ECO:0000313" key="1">
    <source>
        <dbReference type="EMBL" id="KAJ0989956.1"/>
    </source>
</evidence>
<proteinExistence type="predicted"/>
<gene>
    <name evidence="1" type="ORF">J5N97_008312</name>
</gene>
<organism evidence="1 2">
    <name type="scientific">Dioscorea zingiberensis</name>
    <dbReference type="NCBI Taxonomy" id="325984"/>
    <lineage>
        <taxon>Eukaryota</taxon>
        <taxon>Viridiplantae</taxon>
        <taxon>Streptophyta</taxon>
        <taxon>Embryophyta</taxon>
        <taxon>Tracheophyta</taxon>
        <taxon>Spermatophyta</taxon>
        <taxon>Magnoliopsida</taxon>
        <taxon>Liliopsida</taxon>
        <taxon>Dioscoreales</taxon>
        <taxon>Dioscoreaceae</taxon>
        <taxon>Dioscorea</taxon>
    </lineage>
</organism>
<accession>A0A9D5HVV8</accession>
<dbReference type="PANTHER" id="PTHR33443">
    <property type="entry name" value="ZGC:112980"/>
    <property type="match status" value="1"/>
</dbReference>
<dbReference type="EMBL" id="JAGGNH010000001">
    <property type="protein sequence ID" value="KAJ0989956.1"/>
    <property type="molecule type" value="Genomic_DNA"/>
</dbReference>
<keyword evidence="2" id="KW-1185">Reference proteome</keyword>
<dbReference type="Proteomes" id="UP001085076">
    <property type="component" value="Miscellaneous, Linkage group lg01"/>
</dbReference>
<sequence length="132" mass="15239">MGRAREEICVKVRRQKRSGKEGCSDVEVRTVEEKLRDDDECCIIGHGPSHEVMKMKTFREDEDEEISILSERGHVACRDFPHPRHLCVEYPFRKTSHEKYCAMCYCYICEVAAPCKSWTGKSGHCHASDKSK</sequence>
<dbReference type="AlphaFoldDB" id="A0A9D5HVV8"/>
<reference evidence="1" key="2">
    <citation type="journal article" date="2022" name="Hortic Res">
        <title>The genome of Dioscorea zingiberensis sheds light on the biosynthesis, origin and evolution of the medicinally important diosgenin saponins.</title>
        <authorList>
            <person name="Li Y."/>
            <person name="Tan C."/>
            <person name="Li Z."/>
            <person name="Guo J."/>
            <person name="Li S."/>
            <person name="Chen X."/>
            <person name="Wang C."/>
            <person name="Dai X."/>
            <person name="Yang H."/>
            <person name="Song W."/>
            <person name="Hou L."/>
            <person name="Xu J."/>
            <person name="Tong Z."/>
            <person name="Xu A."/>
            <person name="Yuan X."/>
            <person name="Wang W."/>
            <person name="Yang Q."/>
            <person name="Chen L."/>
            <person name="Sun Z."/>
            <person name="Wang K."/>
            <person name="Pan B."/>
            <person name="Chen J."/>
            <person name="Bao Y."/>
            <person name="Liu F."/>
            <person name="Qi X."/>
            <person name="Gang D.R."/>
            <person name="Wen J."/>
            <person name="Li J."/>
        </authorList>
    </citation>
    <scope>NUCLEOTIDE SEQUENCE</scope>
    <source>
        <strain evidence="1">Dzin_1.0</strain>
    </source>
</reference>
<evidence type="ECO:0000313" key="2">
    <source>
        <dbReference type="Proteomes" id="UP001085076"/>
    </source>
</evidence>
<dbReference type="InterPro" id="IPR053234">
    <property type="entry name" value="RPM1_Interactor"/>
</dbReference>
<name>A0A9D5HVV8_9LILI</name>
<comment type="caution">
    <text evidence="1">The sequence shown here is derived from an EMBL/GenBank/DDBJ whole genome shotgun (WGS) entry which is preliminary data.</text>
</comment>
<reference evidence="1" key="1">
    <citation type="submission" date="2021-03" db="EMBL/GenBank/DDBJ databases">
        <authorList>
            <person name="Li Z."/>
            <person name="Yang C."/>
        </authorList>
    </citation>
    <scope>NUCLEOTIDE SEQUENCE</scope>
    <source>
        <strain evidence="1">Dzin_1.0</strain>
        <tissue evidence="1">Leaf</tissue>
    </source>
</reference>
<dbReference type="PANTHER" id="PTHR33443:SF30">
    <property type="entry name" value="SARCOSINE DEHYDROGENASE-2C PROTEIN"/>
    <property type="match status" value="1"/>
</dbReference>
<dbReference type="OrthoDB" id="266020at2759"/>